<evidence type="ECO:0000313" key="3">
    <source>
        <dbReference type="EMBL" id="GBE87610.1"/>
    </source>
</evidence>
<dbReference type="GeneID" id="38784527"/>
<feature type="coiled-coil region" evidence="1">
    <location>
        <begin position="30"/>
        <end position="61"/>
    </location>
</feature>
<feature type="compositionally biased region" description="Acidic residues" evidence="2">
    <location>
        <begin position="132"/>
        <end position="144"/>
    </location>
</feature>
<dbReference type="AlphaFoldDB" id="A0A401GZM4"/>
<keyword evidence="1" id="KW-0175">Coiled coil</keyword>
<evidence type="ECO:0000313" key="4">
    <source>
        <dbReference type="Proteomes" id="UP000287166"/>
    </source>
</evidence>
<comment type="caution">
    <text evidence="3">The sequence shown here is derived from an EMBL/GenBank/DDBJ whole genome shotgun (WGS) entry which is preliminary data.</text>
</comment>
<feature type="compositionally biased region" description="Basic and acidic residues" evidence="2">
    <location>
        <begin position="160"/>
        <end position="173"/>
    </location>
</feature>
<sequence>MSRLATRATNLDKHPGQPDIKAKRCTQAEMKAVRIAEEKAKEEMQQVQVKKLKRIANLEDRMADDTAKIEAKHVTQSSQQPAKRSRASDPQALQHTYASLDVMEDDHDNAGDPLQEVQTMERAGHGAVGDASDAEASELTDIETENEHPKKKAKKQTTRKAIDAARKQNLKETKKIMKEPVIIESSEDEGTVKKEDAQLHAGNCKEAKAPVQSKDKKSVSGLSASGTIKNWAVNVITWNLSSKAADSHPPSISGTSQSRTATFKMARTEASTSTKVSGTVKKLAAKTDEINLIAIESGEGKSTLDQQYAEFELNNKLDDGTLVKSKKPKSTNATNADLPPGTLKLWWQVFVSTLECYVGTMRDPWSISDEKAVAVLQCVWDAVFTKAKIEHKVTREDFVCKLANQRLCEWCNSFGSTVLVVLEDLFGSDEDFEMTEQHANFAKVLLHKQRFVWNDADGPNESSFRGLFGSPLVLRTLAYYYKSTEGTINIPALYAIEMGESNKPYGAIRLAAASVCMIRFFMVHCMIPTELIFTWFHRFSGFC</sequence>
<evidence type="ECO:0000256" key="2">
    <source>
        <dbReference type="SAM" id="MobiDB-lite"/>
    </source>
</evidence>
<feature type="compositionally biased region" description="Basic residues" evidence="2">
    <location>
        <begin position="149"/>
        <end position="158"/>
    </location>
</feature>
<dbReference type="STRING" id="139825.A0A401GZM4"/>
<organism evidence="3 4">
    <name type="scientific">Sparassis crispa</name>
    <dbReference type="NCBI Taxonomy" id="139825"/>
    <lineage>
        <taxon>Eukaryota</taxon>
        <taxon>Fungi</taxon>
        <taxon>Dikarya</taxon>
        <taxon>Basidiomycota</taxon>
        <taxon>Agaricomycotina</taxon>
        <taxon>Agaricomycetes</taxon>
        <taxon>Polyporales</taxon>
        <taxon>Sparassidaceae</taxon>
        <taxon>Sparassis</taxon>
    </lineage>
</organism>
<feature type="region of interest" description="Disordered" evidence="2">
    <location>
        <begin position="1"/>
        <end position="22"/>
    </location>
</feature>
<keyword evidence="4" id="KW-1185">Reference proteome</keyword>
<dbReference type="OrthoDB" id="2800649at2759"/>
<accession>A0A401GZM4</accession>
<dbReference type="EMBL" id="BFAD01000011">
    <property type="protein sequence ID" value="GBE87610.1"/>
    <property type="molecule type" value="Genomic_DNA"/>
</dbReference>
<dbReference type="InParanoid" id="A0A401GZM4"/>
<feature type="region of interest" description="Disordered" evidence="2">
    <location>
        <begin position="64"/>
        <end position="173"/>
    </location>
</feature>
<name>A0A401GZM4_9APHY</name>
<gene>
    <name evidence="3" type="ORF">SCP_1102870</name>
</gene>
<reference evidence="3 4" key="1">
    <citation type="journal article" date="2018" name="Sci. Rep.">
        <title>Genome sequence of the cauliflower mushroom Sparassis crispa (Hanabiratake) and its association with beneficial usage.</title>
        <authorList>
            <person name="Kiyama R."/>
            <person name="Furutani Y."/>
            <person name="Kawaguchi K."/>
            <person name="Nakanishi T."/>
        </authorList>
    </citation>
    <scope>NUCLEOTIDE SEQUENCE [LARGE SCALE GENOMIC DNA]</scope>
</reference>
<dbReference type="RefSeq" id="XP_027618523.1">
    <property type="nucleotide sequence ID" value="XM_027762722.1"/>
</dbReference>
<feature type="compositionally biased region" description="Basic and acidic residues" evidence="2">
    <location>
        <begin position="10"/>
        <end position="22"/>
    </location>
</feature>
<feature type="compositionally biased region" description="Basic and acidic residues" evidence="2">
    <location>
        <begin position="64"/>
        <end position="73"/>
    </location>
</feature>
<proteinExistence type="predicted"/>
<evidence type="ECO:0000256" key="1">
    <source>
        <dbReference type="SAM" id="Coils"/>
    </source>
</evidence>
<dbReference type="Proteomes" id="UP000287166">
    <property type="component" value="Unassembled WGS sequence"/>
</dbReference>
<protein>
    <submittedName>
        <fullName evidence="3">Uncharacterized protein</fullName>
    </submittedName>
</protein>